<accession>A0ABW2KL95</accession>
<organism evidence="2 3">
    <name type="scientific">Marinactinospora rubrisoli</name>
    <dbReference type="NCBI Taxonomy" id="2715399"/>
    <lineage>
        <taxon>Bacteria</taxon>
        <taxon>Bacillati</taxon>
        <taxon>Actinomycetota</taxon>
        <taxon>Actinomycetes</taxon>
        <taxon>Streptosporangiales</taxon>
        <taxon>Nocardiopsidaceae</taxon>
        <taxon>Marinactinospora</taxon>
    </lineage>
</organism>
<dbReference type="Pfam" id="PF01336">
    <property type="entry name" value="tRNA_anti-codon"/>
    <property type="match status" value="1"/>
</dbReference>
<dbReference type="PANTHER" id="PTHR32294:SF0">
    <property type="entry name" value="DNA POLYMERASE III SUBUNIT ALPHA"/>
    <property type="match status" value="1"/>
</dbReference>
<dbReference type="InterPro" id="IPR004365">
    <property type="entry name" value="NA-bd_OB_tRNA"/>
</dbReference>
<protein>
    <submittedName>
        <fullName evidence="2">OB-fold nucleic acid binding domain-containing protein</fullName>
    </submittedName>
</protein>
<dbReference type="EMBL" id="JBHTBH010000010">
    <property type="protein sequence ID" value="MFC7330143.1"/>
    <property type="molecule type" value="Genomic_DNA"/>
</dbReference>
<gene>
    <name evidence="2" type="ORF">ACFQRF_20640</name>
</gene>
<evidence type="ECO:0000259" key="1">
    <source>
        <dbReference type="Pfam" id="PF01336"/>
    </source>
</evidence>
<reference evidence="3" key="1">
    <citation type="journal article" date="2019" name="Int. J. Syst. Evol. Microbiol.">
        <title>The Global Catalogue of Microorganisms (GCM) 10K type strain sequencing project: providing services to taxonomists for standard genome sequencing and annotation.</title>
        <authorList>
            <consortium name="The Broad Institute Genomics Platform"/>
            <consortium name="The Broad Institute Genome Sequencing Center for Infectious Disease"/>
            <person name="Wu L."/>
            <person name="Ma J."/>
        </authorList>
    </citation>
    <scope>NUCLEOTIDE SEQUENCE [LARGE SCALE GENOMIC DNA]</scope>
    <source>
        <strain evidence="3">CGMCC 4.7382</strain>
    </source>
</reference>
<dbReference type="RefSeq" id="WP_379872781.1">
    <property type="nucleotide sequence ID" value="NZ_JBHTBH010000010.1"/>
</dbReference>
<dbReference type="InterPro" id="IPR004805">
    <property type="entry name" value="DnaE2/DnaE/PolC"/>
</dbReference>
<name>A0ABW2KL95_9ACTN</name>
<keyword evidence="3" id="KW-1185">Reference proteome</keyword>
<comment type="caution">
    <text evidence="2">The sequence shown here is derived from an EMBL/GenBank/DDBJ whole genome shotgun (WGS) entry which is preliminary data.</text>
</comment>
<proteinExistence type="predicted"/>
<sequence length="184" mass="19916">MRGHAVRERRSIAALTVGGRPDGAVVTVGGIVSAMARKVTRKGGTWAIATVDDHAGSIQCMVFPSTRRLLPTRLAEDEIVLVKGRLDRREDVPRLTVTELIVPEPGPAGGGPVRLEIAEAAVTPESVRRMKEIFQAHPGGTEIHLRVRGRRRTVVYRLGFLVDPRPESRADRKAAVALTRPAAG</sequence>
<evidence type="ECO:0000313" key="2">
    <source>
        <dbReference type="EMBL" id="MFC7330143.1"/>
    </source>
</evidence>
<dbReference type="CDD" id="cd04485">
    <property type="entry name" value="DnaE_OBF"/>
    <property type="match status" value="1"/>
</dbReference>
<evidence type="ECO:0000313" key="3">
    <source>
        <dbReference type="Proteomes" id="UP001596540"/>
    </source>
</evidence>
<dbReference type="Proteomes" id="UP001596540">
    <property type="component" value="Unassembled WGS sequence"/>
</dbReference>
<feature type="domain" description="OB" evidence="1">
    <location>
        <begin position="26"/>
        <end position="101"/>
    </location>
</feature>
<dbReference type="PANTHER" id="PTHR32294">
    <property type="entry name" value="DNA POLYMERASE III SUBUNIT ALPHA"/>
    <property type="match status" value="1"/>
</dbReference>